<dbReference type="RefSeq" id="WP_046525567.1">
    <property type="nucleotide sequence ID" value="NZ_LAYY01000035.1"/>
</dbReference>
<organism evidence="1 2">
    <name type="scientific">Mesobacillus campisalis</name>
    <dbReference type="NCBI Taxonomy" id="1408103"/>
    <lineage>
        <taxon>Bacteria</taxon>
        <taxon>Bacillati</taxon>
        <taxon>Bacillota</taxon>
        <taxon>Bacilli</taxon>
        <taxon>Bacillales</taxon>
        <taxon>Bacillaceae</taxon>
        <taxon>Mesobacillus</taxon>
    </lineage>
</organism>
<comment type="caution">
    <text evidence="1">The sequence shown here is derived from an EMBL/GenBank/DDBJ whole genome shotgun (WGS) entry which is preliminary data.</text>
</comment>
<dbReference type="AlphaFoldDB" id="A0A0M2SPT9"/>
<proteinExistence type="predicted"/>
<accession>A0A0M2SPT9</accession>
<evidence type="ECO:0000313" key="2">
    <source>
        <dbReference type="Proteomes" id="UP000034166"/>
    </source>
</evidence>
<sequence>MKRHHSYNRDLLYVHLNDRDQYVLSCGIEFFEFARSLPDSIHNLLLLKHQYDDGDFNRHTLLHYVPEDRVAKLVAENVAGYGDFCWMDFEEVEGLNVMAPHEIAEILYLGHTKHHLKLPFYNQLGNRFAYLAHDDGWFNKVYYRNLNDFFRMLGNVIPEKIATRKPEKNLLGIRKKRVYPSISREILKSLNPAFKEGAVFSIHNVEQNRNRLEVPIWIIGDFSNMDEMYEEFSQAGNGSPDGRLVFDKKQREWSLL</sequence>
<protein>
    <recommendedName>
        <fullName evidence="3">Oxalate:formate antiporter</fullName>
    </recommendedName>
</protein>
<evidence type="ECO:0008006" key="3">
    <source>
        <dbReference type="Google" id="ProtNLM"/>
    </source>
</evidence>
<dbReference type="Proteomes" id="UP000034166">
    <property type="component" value="Unassembled WGS sequence"/>
</dbReference>
<reference evidence="1 2" key="1">
    <citation type="submission" date="2015-04" db="EMBL/GenBank/DDBJ databases">
        <title>Taxonomic description and genome sequence of Bacillus campisalis sp. nov., a novel member of the genus Bacillus isolated from solar saltern.</title>
        <authorList>
            <person name="Mathan Kumar R."/>
            <person name="Kaur G."/>
            <person name="Kumar A."/>
            <person name="Singh N.K."/>
            <person name="Kaur N."/>
            <person name="Kumar N."/>
            <person name="Mayilraj S."/>
        </authorList>
    </citation>
    <scope>NUCLEOTIDE SEQUENCE [LARGE SCALE GENOMIC DNA]</scope>
    <source>
        <strain evidence="1 2">SA2-6</strain>
    </source>
</reference>
<keyword evidence="2" id="KW-1185">Reference proteome</keyword>
<gene>
    <name evidence="1" type="ORF">WQ57_20135</name>
</gene>
<dbReference type="EMBL" id="LAYY01000035">
    <property type="protein sequence ID" value="KKK36268.1"/>
    <property type="molecule type" value="Genomic_DNA"/>
</dbReference>
<evidence type="ECO:0000313" key="1">
    <source>
        <dbReference type="EMBL" id="KKK36268.1"/>
    </source>
</evidence>
<dbReference type="PATRIC" id="fig|1408103.3.peg.4459"/>
<dbReference type="OrthoDB" id="8704087at2"/>
<name>A0A0M2SPT9_9BACI</name>